<evidence type="ECO:0000313" key="3">
    <source>
        <dbReference type="Proteomes" id="UP000219573"/>
    </source>
</evidence>
<dbReference type="EMBL" id="OBDZ01000003">
    <property type="protein sequence ID" value="SNY15815.1"/>
    <property type="molecule type" value="Genomic_DNA"/>
</dbReference>
<dbReference type="Gene3D" id="3.30.420.40">
    <property type="match status" value="2"/>
</dbReference>
<dbReference type="Proteomes" id="UP000219573">
    <property type="component" value="Unassembled WGS sequence"/>
</dbReference>
<dbReference type="AlphaFoldDB" id="A0A285FX38"/>
<dbReference type="Pfam" id="PF00480">
    <property type="entry name" value="ROK"/>
    <property type="match status" value="1"/>
</dbReference>
<keyword evidence="2" id="KW-0808">Transferase</keyword>
<dbReference type="PANTHER" id="PTHR18964">
    <property type="entry name" value="ROK (REPRESSOR, ORF, KINASE) FAMILY"/>
    <property type="match status" value="1"/>
</dbReference>
<dbReference type="GO" id="GO:0016301">
    <property type="term" value="F:kinase activity"/>
    <property type="evidence" value="ECO:0007669"/>
    <property type="project" value="UniProtKB-KW"/>
</dbReference>
<dbReference type="InterPro" id="IPR043129">
    <property type="entry name" value="ATPase_NBD"/>
</dbReference>
<proteinExistence type="inferred from homology"/>
<name>A0A285FX38_9FIRM</name>
<comment type="similarity">
    <text evidence="1">Belongs to the ROK (NagC/XylR) family.</text>
</comment>
<accession>A0A285FX38</accession>
<evidence type="ECO:0000256" key="1">
    <source>
        <dbReference type="ARBA" id="ARBA00006479"/>
    </source>
</evidence>
<dbReference type="PROSITE" id="PS01125">
    <property type="entry name" value="ROK"/>
    <property type="match status" value="1"/>
</dbReference>
<dbReference type="PANTHER" id="PTHR18964:SF149">
    <property type="entry name" value="BIFUNCTIONAL UDP-N-ACETYLGLUCOSAMINE 2-EPIMERASE_N-ACETYLMANNOSAMINE KINASE"/>
    <property type="match status" value="1"/>
</dbReference>
<keyword evidence="2" id="KW-0418">Kinase</keyword>
<protein>
    <submittedName>
        <fullName evidence="2">Glucokinase</fullName>
    </submittedName>
</protein>
<dbReference type="RefSeq" id="WP_258176075.1">
    <property type="nucleotide sequence ID" value="NZ_PVNB01000001.1"/>
</dbReference>
<gene>
    <name evidence="2" type="ORF">SAMN06265827_103100</name>
</gene>
<reference evidence="3" key="1">
    <citation type="submission" date="2017-09" db="EMBL/GenBank/DDBJ databases">
        <authorList>
            <person name="Varghese N."/>
            <person name="Submissions S."/>
        </authorList>
    </citation>
    <scope>NUCLEOTIDE SEQUENCE [LARGE SCALE GENOMIC DNA]</scope>
    <source>
        <strain evidence="3">MSL47</strain>
    </source>
</reference>
<evidence type="ECO:0000313" key="2">
    <source>
        <dbReference type="EMBL" id="SNY15815.1"/>
    </source>
</evidence>
<keyword evidence="3" id="KW-1185">Reference proteome</keyword>
<organism evidence="2 3">
    <name type="scientific">Orenia metallireducens</name>
    <dbReference type="NCBI Taxonomy" id="1413210"/>
    <lineage>
        <taxon>Bacteria</taxon>
        <taxon>Bacillati</taxon>
        <taxon>Bacillota</taxon>
        <taxon>Clostridia</taxon>
        <taxon>Halanaerobiales</taxon>
        <taxon>Halobacteroidaceae</taxon>
        <taxon>Orenia</taxon>
    </lineage>
</organism>
<dbReference type="SUPFAM" id="SSF53067">
    <property type="entry name" value="Actin-like ATPase domain"/>
    <property type="match status" value="1"/>
</dbReference>
<dbReference type="InterPro" id="IPR000600">
    <property type="entry name" value="ROK"/>
</dbReference>
<dbReference type="InterPro" id="IPR049874">
    <property type="entry name" value="ROK_cs"/>
</dbReference>
<sequence>MGDEMDKSYVVGVDLGGTKILTALADLEGNIIAKCKVPTEAKQGKDRIFANIKKTIYNVLEEAKIDMKAVKGIGLGSPGPLDVKTGLIVNPPNLDLENVDVLAELSEFKVPVFLENDANTATLAEKWFGAGKDVSDLIYITISTGIGAGVIIDNKIVHGVSSGAGEVGHTTLDPHSDLQCGCGNYGCFEVLASGTALGRMGQEAVKSGKDTLIAQLVDDLAEINGATVAEAAYKGDQLAQEIIDEIANYLGIGLANLINNFNPEKIIIGGGVIASWDLFEAKVKETVQARALDFLAEATTITTAQLGSDVGAKGAVATALVNLDLL</sequence>